<dbReference type="AlphaFoldDB" id="V6SLX4"/>
<protein>
    <submittedName>
        <fullName evidence="2">Uncharacterized protein</fullName>
    </submittedName>
</protein>
<sequence>MKNLFLIAAFVFSSVTYAQSTAKEDVEVIQGMYGKSKKELVNSYMEVNEAQADAFWKMYDAYEEERKALGKKRIALINDYITNYEKLSNEKADQLVKATLKNNMEYGKLYSKYYEKMKKVIGAVNAAKFIQLEHGLQTAILSETQNAIPFIGDIDRTKKHEHH</sequence>
<dbReference type="PATRIC" id="fig|1341181.4.peg.1912"/>
<reference evidence="2 3" key="1">
    <citation type="submission" date="2013-08" db="EMBL/GenBank/DDBJ databases">
        <title>Flavobacterium limnosediminis JC2902 genome sequencing.</title>
        <authorList>
            <person name="Lee K."/>
            <person name="Yi H."/>
            <person name="Park S."/>
            <person name="Chun J."/>
        </authorList>
    </citation>
    <scope>NUCLEOTIDE SEQUENCE [LARGE SCALE GENOMIC DNA]</scope>
    <source>
        <strain evidence="2 3">JC2902</strain>
    </source>
</reference>
<proteinExistence type="predicted"/>
<dbReference type="RefSeq" id="WP_023579544.1">
    <property type="nucleotide sequence ID" value="NZ_AVGG01000008.1"/>
</dbReference>
<feature type="chain" id="PRO_5004752599" evidence="1">
    <location>
        <begin position="19"/>
        <end position="163"/>
    </location>
</feature>
<dbReference type="EMBL" id="AVGG01000008">
    <property type="protein sequence ID" value="ESU27621.1"/>
    <property type="molecule type" value="Genomic_DNA"/>
</dbReference>
<dbReference type="STRING" id="1341181.FLJC2902T_19450"/>
<keyword evidence="1" id="KW-0732">Signal</keyword>
<keyword evidence="3" id="KW-1185">Reference proteome</keyword>
<comment type="caution">
    <text evidence="2">The sequence shown here is derived from an EMBL/GenBank/DDBJ whole genome shotgun (WGS) entry which is preliminary data.</text>
</comment>
<dbReference type="OrthoDB" id="660497at2"/>
<dbReference type="Proteomes" id="UP000018004">
    <property type="component" value="Unassembled WGS sequence"/>
</dbReference>
<dbReference type="eggNOG" id="ENOG5032SZD">
    <property type="taxonomic scope" value="Bacteria"/>
</dbReference>
<evidence type="ECO:0000313" key="2">
    <source>
        <dbReference type="EMBL" id="ESU27621.1"/>
    </source>
</evidence>
<feature type="signal peptide" evidence="1">
    <location>
        <begin position="1"/>
        <end position="18"/>
    </location>
</feature>
<accession>V6SLX4</accession>
<evidence type="ECO:0000256" key="1">
    <source>
        <dbReference type="SAM" id="SignalP"/>
    </source>
</evidence>
<name>V6SLX4_9FLAO</name>
<evidence type="ECO:0000313" key="3">
    <source>
        <dbReference type="Proteomes" id="UP000018004"/>
    </source>
</evidence>
<gene>
    <name evidence="2" type="ORF">FLJC2902T_19450</name>
</gene>
<organism evidence="2 3">
    <name type="scientific">Flavobacterium limnosediminis JC2902</name>
    <dbReference type="NCBI Taxonomy" id="1341181"/>
    <lineage>
        <taxon>Bacteria</taxon>
        <taxon>Pseudomonadati</taxon>
        <taxon>Bacteroidota</taxon>
        <taxon>Flavobacteriia</taxon>
        <taxon>Flavobacteriales</taxon>
        <taxon>Flavobacteriaceae</taxon>
        <taxon>Flavobacterium</taxon>
    </lineage>
</organism>